<dbReference type="Pfam" id="PF14543">
    <property type="entry name" value="TAXi_N"/>
    <property type="match status" value="1"/>
</dbReference>
<feature type="signal peptide" evidence="6">
    <location>
        <begin position="1"/>
        <end position="26"/>
    </location>
</feature>
<dbReference type="EMBL" id="LR862144">
    <property type="protein sequence ID" value="CAD1825112.1"/>
    <property type="molecule type" value="Genomic_DNA"/>
</dbReference>
<proteinExistence type="inferred from homology"/>
<dbReference type="PANTHER" id="PTHR47967">
    <property type="entry name" value="OS07G0603500 PROTEIN-RELATED"/>
    <property type="match status" value="1"/>
</dbReference>
<gene>
    <name evidence="8" type="ORF">CB5_LOCUS8323</name>
</gene>
<dbReference type="GO" id="GO:0006508">
    <property type="term" value="P:proteolysis"/>
    <property type="evidence" value="ECO:0007669"/>
    <property type="project" value="UniProtKB-KW"/>
</dbReference>
<feature type="domain" description="Peptidase A1" evidence="7">
    <location>
        <begin position="92"/>
        <end position="427"/>
    </location>
</feature>
<dbReference type="InterPro" id="IPR051708">
    <property type="entry name" value="Plant_Aspart_Prot_A1"/>
</dbReference>
<evidence type="ECO:0000256" key="1">
    <source>
        <dbReference type="ARBA" id="ARBA00007447"/>
    </source>
</evidence>
<sequence length="435" mass="48048">MRRSPVLSHLIQILLSLSLCLFLVEPFQYDLRLELTHVDANTNLTSLQLLHRSIERSRTRLSWLTGDNNSPDSTDSPFNAQVPISEIDGGEYLAELQIGSPPSSFLAILDTSSDIIWTQCVPPVFDPSQSSTFAELPCFNNLCQALSRFKCANNLCHYSYCYGRSRNVHGYLASETFTFGLTNGTVVSSISFGCGSISPGDMTWQPSGFVGLGRGPLSLVSQLGLKMFSYCLSPPHEAQKKSLLLLGSLANLPGNTMNEITSTNLLINPAKPTFYYLPLLGITVGETFIPTIGIYIPEERNKGGFIIDSATSMTFLAANLFAPVKKAFVTQMGLPFVDNNPHNPLACFYMPSPYSSIDDVEVPNFVYHFEGGDMALPPENYLWLDSETGLLCLAIMQSTDEVSVMGSFQQQNIQILYDLENEVVSFMKSQCDMEY</sequence>
<dbReference type="CDD" id="cd05476">
    <property type="entry name" value="pepsin_A_like_plant"/>
    <property type="match status" value="1"/>
</dbReference>
<dbReference type="AlphaFoldDB" id="A0A6V7P2Q1"/>
<evidence type="ECO:0000256" key="6">
    <source>
        <dbReference type="SAM" id="SignalP"/>
    </source>
</evidence>
<dbReference type="InterPro" id="IPR032861">
    <property type="entry name" value="TAXi_N"/>
</dbReference>
<evidence type="ECO:0000259" key="7">
    <source>
        <dbReference type="PROSITE" id="PS51767"/>
    </source>
</evidence>
<keyword evidence="4" id="KW-0378">Hydrolase</keyword>
<protein>
    <recommendedName>
        <fullName evidence="7">Peptidase A1 domain-containing protein</fullName>
    </recommendedName>
</protein>
<dbReference type="GO" id="GO:0004190">
    <property type="term" value="F:aspartic-type endopeptidase activity"/>
    <property type="evidence" value="ECO:0007669"/>
    <property type="project" value="UniProtKB-KW"/>
</dbReference>
<evidence type="ECO:0000313" key="8">
    <source>
        <dbReference type="EMBL" id="CAD1825112.1"/>
    </source>
</evidence>
<dbReference type="PANTHER" id="PTHR47967:SF23">
    <property type="entry name" value="OS04G0448300 PROTEIN"/>
    <property type="match status" value="1"/>
</dbReference>
<dbReference type="InterPro" id="IPR021109">
    <property type="entry name" value="Peptidase_aspartic_dom_sf"/>
</dbReference>
<reference evidence="8" key="1">
    <citation type="submission" date="2020-07" db="EMBL/GenBank/DDBJ databases">
        <authorList>
            <person name="Lin J."/>
        </authorList>
    </citation>
    <scope>NUCLEOTIDE SEQUENCE</scope>
</reference>
<dbReference type="GO" id="GO:0005576">
    <property type="term" value="C:extracellular region"/>
    <property type="evidence" value="ECO:0007669"/>
    <property type="project" value="TreeGrafter"/>
</dbReference>
<accession>A0A6V7P2Q1</accession>
<feature type="chain" id="PRO_5028413081" description="Peptidase A1 domain-containing protein" evidence="6">
    <location>
        <begin position="27"/>
        <end position="435"/>
    </location>
</feature>
<dbReference type="InterPro" id="IPR034161">
    <property type="entry name" value="Pepsin-like_plant"/>
</dbReference>
<name>A0A6V7P2Q1_ANACO</name>
<dbReference type="SUPFAM" id="SSF50630">
    <property type="entry name" value="Acid proteases"/>
    <property type="match status" value="1"/>
</dbReference>
<keyword evidence="6" id="KW-0732">Signal</keyword>
<dbReference type="Pfam" id="PF14541">
    <property type="entry name" value="TAXi_C"/>
    <property type="match status" value="1"/>
</dbReference>
<dbReference type="PROSITE" id="PS51767">
    <property type="entry name" value="PEPTIDASE_A1"/>
    <property type="match status" value="1"/>
</dbReference>
<keyword evidence="5" id="KW-0325">Glycoprotein</keyword>
<comment type="similarity">
    <text evidence="1">Belongs to the peptidase A1 family.</text>
</comment>
<keyword evidence="3" id="KW-0064">Aspartyl protease</keyword>
<keyword evidence="2" id="KW-0645">Protease</keyword>
<dbReference type="InterPro" id="IPR032799">
    <property type="entry name" value="TAXi_C"/>
</dbReference>
<evidence type="ECO:0000256" key="3">
    <source>
        <dbReference type="ARBA" id="ARBA00022750"/>
    </source>
</evidence>
<dbReference type="InterPro" id="IPR033121">
    <property type="entry name" value="PEPTIDASE_A1"/>
</dbReference>
<organism evidence="8">
    <name type="scientific">Ananas comosus var. bracteatus</name>
    <name type="common">red pineapple</name>
    <dbReference type="NCBI Taxonomy" id="296719"/>
    <lineage>
        <taxon>Eukaryota</taxon>
        <taxon>Viridiplantae</taxon>
        <taxon>Streptophyta</taxon>
        <taxon>Embryophyta</taxon>
        <taxon>Tracheophyta</taxon>
        <taxon>Spermatophyta</taxon>
        <taxon>Magnoliopsida</taxon>
        <taxon>Liliopsida</taxon>
        <taxon>Poales</taxon>
        <taxon>Bromeliaceae</taxon>
        <taxon>Bromelioideae</taxon>
        <taxon>Ananas</taxon>
    </lineage>
</organism>
<evidence type="ECO:0000256" key="2">
    <source>
        <dbReference type="ARBA" id="ARBA00022670"/>
    </source>
</evidence>
<dbReference type="Gene3D" id="2.40.70.10">
    <property type="entry name" value="Acid Proteases"/>
    <property type="match status" value="2"/>
</dbReference>
<evidence type="ECO:0000256" key="4">
    <source>
        <dbReference type="ARBA" id="ARBA00022801"/>
    </source>
</evidence>
<evidence type="ECO:0000256" key="5">
    <source>
        <dbReference type="ARBA" id="ARBA00023180"/>
    </source>
</evidence>